<dbReference type="PANTHER" id="PTHR30086:SF14">
    <property type="entry name" value="HOMOSERINE_HOMOSERINE LACTONE EFFLUX PROTEIN"/>
    <property type="match status" value="1"/>
</dbReference>
<evidence type="ECO:0000256" key="5">
    <source>
        <dbReference type="ARBA" id="ARBA00022989"/>
    </source>
</evidence>
<keyword evidence="5 7" id="KW-1133">Transmembrane helix</keyword>
<keyword evidence="4 7" id="KW-0812">Transmembrane</keyword>
<evidence type="ECO:0000256" key="6">
    <source>
        <dbReference type="ARBA" id="ARBA00023136"/>
    </source>
</evidence>
<feature type="transmembrane region" description="Helical" evidence="7">
    <location>
        <begin position="188"/>
        <end position="207"/>
    </location>
</feature>
<evidence type="ECO:0000313" key="9">
    <source>
        <dbReference type="Proteomes" id="UP000184600"/>
    </source>
</evidence>
<dbReference type="EMBL" id="FRFG01000042">
    <property type="protein sequence ID" value="SHO57547.1"/>
    <property type="molecule type" value="Genomic_DNA"/>
</dbReference>
<reference evidence="9" key="1">
    <citation type="submission" date="2016-12" db="EMBL/GenBank/DDBJ databases">
        <authorList>
            <person name="Rodrigo-Torres L."/>
            <person name="Arahal R.D."/>
            <person name="Lucena T."/>
        </authorList>
    </citation>
    <scope>NUCLEOTIDE SEQUENCE [LARGE SCALE GENOMIC DNA]</scope>
</reference>
<dbReference type="PANTHER" id="PTHR30086">
    <property type="entry name" value="ARGININE EXPORTER PROTEIN ARGO"/>
    <property type="match status" value="1"/>
</dbReference>
<name>A0A1M7YXZ0_9VIBR</name>
<feature type="transmembrane region" description="Helical" evidence="7">
    <location>
        <begin position="120"/>
        <end position="141"/>
    </location>
</feature>
<feature type="transmembrane region" description="Helical" evidence="7">
    <location>
        <begin position="153"/>
        <end position="176"/>
    </location>
</feature>
<protein>
    <submittedName>
        <fullName evidence="8">Homoserine/homoserine lactone efflux protein</fullName>
    </submittedName>
</protein>
<sequence>MDLHTLGIYFFVSFFYVISPGPAVFLAVYNGAMSGTKTVVASALGNITGLLFLSTLSISGLSAILLASSLLFTTVKLVGAAYLIYLGVKQLRSPGKKSPPAPETVSKTDRRLLSFYREGFLVAATNPKPILFFVALFPQFIDTQQPVTPQFLIMTLMFMLISFTSLSVYGFLASRAGGLLSHAQNLRWFNRISGGLFIGMGTTLLYVKRTG</sequence>
<dbReference type="InterPro" id="IPR001123">
    <property type="entry name" value="LeuE-type"/>
</dbReference>
<dbReference type="RefSeq" id="WP_073584599.1">
    <property type="nucleotide sequence ID" value="NZ_AP024897.1"/>
</dbReference>
<feature type="transmembrane region" description="Helical" evidence="7">
    <location>
        <begin position="6"/>
        <end position="27"/>
    </location>
</feature>
<dbReference type="Proteomes" id="UP000184600">
    <property type="component" value="Unassembled WGS sequence"/>
</dbReference>
<keyword evidence="3" id="KW-1003">Cell membrane</keyword>
<evidence type="ECO:0000256" key="1">
    <source>
        <dbReference type="ARBA" id="ARBA00004651"/>
    </source>
</evidence>
<dbReference type="GO" id="GO:0042970">
    <property type="term" value="F:homoserine transmembrane transporter activity"/>
    <property type="evidence" value="ECO:0007669"/>
    <property type="project" value="TreeGrafter"/>
</dbReference>
<dbReference type="OrthoDB" id="9804822at2"/>
<dbReference type="AlphaFoldDB" id="A0A1M7YXZ0"/>
<evidence type="ECO:0000256" key="7">
    <source>
        <dbReference type="SAM" id="Phobius"/>
    </source>
</evidence>
<organism evidence="8 9">
    <name type="scientific">Vibrio quintilis</name>
    <dbReference type="NCBI Taxonomy" id="1117707"/>
    <lineage>
        <taxon>Bacteria</taxon>
        <taxon>Pseudomonadati</taxon>
        <taxon>Pseudomonadota</taxon>
        <taxon>Gammaproteobacteria</taxon>
        <taxon>Vibrionales</taxon>
        <taxon>Vibrionaceae</taxon>
        <taxon>Vibrio</taxon>
    </lineage>
</organism>
<evidence type="ECO:0000256" key="3">
    <source>
        <dbReference type="ARBA" id="ARBA00022475"/>
    </source>
</evidence>
<proteinExistence type="inferred from homology"/>
<dbReference type="Pfam" id="PF01810">
    <property type="entry name" value="LysE"/>
    <property type="match status" value="1"/>
</dbReference>
<keyword evidence="6 7" id="KW-0472">Membrane</keyword>
<evidence type="ECO:0000313" key="8">
    <source>
        <dbReference type="EMBL" id="SHO57547.1"/>
    </source>
</evidence>
<dbReference type="STRING" id="1117707.VQ7734_03317"/>
<gene>
    <name evidence="8" type="primary">rhtB_4</name>
    <name evidence="8" type="ORF">VQ7734_03317</name>
</gene>
<dbReference type="GO" id="GO:0005886">
    <property type="term" value="C:plasma membrane"/>
    <property type="evidence" value="ECO:0007669"/>
    <property type="project" value="UniProtKB-SubCell"/>
</dbReference>
<comment type="subcellular location">
    <subcellularLocation>
        <location evidence="1">Cell membrane</location>
        <topology evidence="1">Multi-pass membrane protein</topology>
    </subcellularLocation>
</comment>
<dbReference type="PIRSF" id="PIRSF006324">
    <property type="entry name" value="LeuE"/>
    <property type="match status" value="1"/>
</dbReference>
<evidence type="ECO:0000256" key="2">
    <source>
        <dbReference type="ARBA" id="ARBA00007928"/>
    </source>
</evidence>
<keyword evidence="9" id="KW-1185">Reference proteome</keyword>
<evidence type="ECO:0000256" key="4">
    <source>
        <dbReference type="ARBA" id="ARBA00022692"/>
    </source>
</evidence>
<feature type="transmembrane region" description="Helical" evidence="7">
    <location>
        <begin position="64"/>
        <end position="88"/>
    </location>
</feature>
<comment type="similarity">
    <text evidence="2">Belongs to the Rht family.</text>
</comment>
<feature type="transmembrane region" description="Helical" evidence="7">
    <location>
        <begin position="39"/>
        <end position="58"/>
    </location>
</feature>
<accession>A0A1M7YXZ0</accession>